<proteinExistence type="predicted"/>
<dbReference type="EMBL" id="MN739396">
    <property type="protein sequence ID" value="QHT02625.1"/>
    <property type="molecule type" value="Genomic_DNA"/>
</dbReference>
<name>A0A6C0CGD2_9ZZZZ</name>
<accession>A0A6C0CGD2</accession>
<evidence type="ECO:0000313" key="1">
    <source>
        <dbReference type="EMBL" id="QHT02625.1"/>
    </source>
</evidence>
<sequence length="363" mass="42856">MMIIKCLLNIMWFNKNDLKFHNSISDKSIRGYVLPHAGTKYTGKIISHTLRFKPTFKFKKVVIIYYPVSDKPNVYNRYYHEYYVPMKSIKHFIDNKWNMKEVSYVGVNLRSELDELDVTDTTDTLIIVSADFSHFLPFKYAMDLENKASMSLMFKKYNKTEYTDIIDHIISFKFLNRIIPYDWYLQWIGRTRSPGEKGVGYLSFFIKEPIPLVKPDGIFVTCYDNNMVAHECLGEWFPYNNWTKHTENNLIKKVIHLGNTSSRLTGGISNGLPVTYYTVTYLYNDNKNFIRGYHGIKYNAFYLPNVMLENTHSNGKWIDSNDNEWLDGNFMLHHTLNKLTQKAKKANSNNYTLYRSEVRHFKI</sequence>
<organism evidence="1">
    <name type="scientific">viral metagenome</name>
    <dbReference type="NCBI Taxonomy" id="1070528"/>
    <lineage>
        <taxon>unclassified sequences</taxon>
        <taxon>metagenomes</taxon>
        <taxon>organismal metagenomes</taxon>
    </lineage>
</organism>
<dbReference type="AlphaFoldDB" id="A0A6C0CGD2"/>
<reference evidence="1" key="1">
    <citation type="journal article" date="2020" name="Nature">
        <title>Giant virus diversity and host interactions through global metagenomics.</title>
        <authorList>
            <person name="Schulz F."/>
            <person name="Roux S."/>
            <person name="Paez-Espino D."/>
            <person name="Jungbluth S."/>
            <person name="Walsh D.A."/>
            <person name="Denef V.J."/>
            <person name="McMahon K.D."/>
            <person name="Konstantinidis K.T."/>
            <person name="Eloe-Fadrosh E.A."/>
            <person name="Kyrpides N.C."/>
            <person name="Woyke T."/>
        </authorList>
    </citation>
    <scope>NUCLEOTIDE SEQUENCE</scope>
    <source>
        <strain evidence="1">GVMAG-M-3300020595-32</strain>
    </source>
</reference>
<protein>
    <submittedName>
        <fullName evidence="1">Uncharacterized protein</fullName>
    </submittedName>
</protein>